<dbReference type="InterPro" id="IPR038461">
    <property type="entry name" value="Schlafen_AlbA_2_dom_sf"/>
</dbReference>
<accession>A0A2S1SVJ7</accession>
<dbReference type="Proteomes" id="UP000244900">
    <property type="component" value="Chromosome"/>
</dbReference>
<organism evidence="2 3">
    <name type="scientific">Streptomyces tirandamycinicus</name>
    <dbReference type="NCBI Taxonomy" id="2174846"/>
    <lineage>
        <taxon>Bacteria</taxon>
        <taxon>Bacillati</taxon>
        <taxon>Actinomycetota</taxon>
        <taxon>Actinomycetes</taxon>
        <taxon>Kitasatosporales</taxon>
        <taxon>Streptomycetaceae</taxon>
        <taxon>Streptomyces</taxon>
    </lineage>
</organism>
<reference evidence="2 3" key="1">
    <citation type="submission" date="2018-05" db="EMBL/GenBank/DDBJ databases">
        <title>Complete genome sequence of sponge-derived Streptomyces sp. HNM0039.</title>
        <authorList>
            <person name="Huang X."/>
            <person name="Zhou S."/>
        </authorList>
    </citation>
    <scope>NUCLEOTIDE SEQUENCE [LARGE SCALE GENOMIC DNA]</scope>
    <source>
        <strain evidence="2 3">HNM0039</strain>
    </source>
</reference>
<dbReference type="InterPro" id="IPR007421">
    <property type="entry name" value="Schlafen_AlbA_2_dom"/>
</dbReference>
<name>A0A2S1SVJ7_9ACTN</name>
<gene>
    <name evidence="2" type="ORF">DDW44_17700</name>
</gene>
<evidence type="ECO:0000259" key="1">
    <source>
        <dbReference type="Pfam" id="PF04326"/>
    </source>
</evidence>
<dbReference type="EMBL" id="CP029188">
    <property type="protein sequence ID" value="AWI30406.1"/>
    <property type="molecule type" value="Genomic_DNA"/>
</dbReference>
<dbReference type="KEGG" id="stir:DDW44_17700"/>
<sequence>MVSSWWSTTARKLTRPFAAVLRPRAESRPLGTACPVPVPDRAPAYVHGRLLLSCGARSCRLAEPRRVEISSRGVVNDPTPAQADAYAHRVASLSRSALIEALAAGRPDDLLGVAEASWVDFKRSPYDLASDKGKYELCKDVAAFANAHGGLLVLGVVAEKKNNQALEVATDLRPFPQSRVDVVKYVDTLNEYLRPRVAVSHHWYHDPARSAAEADHYYLVIEVEPVPEPSRYVLVRRMINDKERFVDGLAVPVRHGDRTVYMPSEDVYQLINEGVRARDAAAVGAALAPPGAEWGEQADQVLDELEQRQDWEEAPVLFWQSFPARPVTGILPGLHSNDGIKRGLKYQDVLRPSGFNFQDSTGRLQTLNGGLYLGRTRCAVWVRPDGLVTAGATATSDMLCWAMNDSAWAQRLNVHVLTEMTLEYFRIADRLVAPRVAGPWQHRVVTRRFQGDRPRSLGPGGSGLQAFLSDASAASADSWDQSWPADGDPERDAYEALVRVYALFGLDVSTNPDVDSDRVSEERLRAT</sequence>
<protein>
    <recommendedName>
        <fullName evidence="1">Schlafen AlbA-2 domain-containing protein</fullName>
    </recommendedName>
</protein>
<dbReference type="OrthoDB" id="4330464at2"/>
<evidence type="ECO:0000313" key="3">
    <source>
        <dbReference type="Proteomes" id="UP000244900"/>
    </source>
</evidence>
<feature type="domain" description="Schlafen AlbA-2" evidence="1">
    <location>
        <begin position="115"/>
        <end position="230"/>
    </location>
</feature>
<proteinExistence type="predicted"/>
<dbReference type="Pfam" id="PF04326">
    <property type="entry name" value="SLFN_AlbA_2"/>
    <property type="match status" value="1"/>
</dbReference>
<dbReference type="AlphaFoldDB" id="A0A2S1SVJ7"/>
<dbReference type="Gene3D" id="3.30.950.30">
    <property type="entry name" value="Schlafen, AAA domain"/>
    <property type="match status" value="1"/>
</dbReference>
<evidence type="ECO:0000313" key="2">
    <source>
        <dbReference type="EMBL" id="AWI30406.1"/>
    </source>
</evidence>
<keyword evidence="3" id="KW-1185">Reference proteome</keyword>